<organism evidence="8 9">
    <name type="scientific">Bifidobacterium goeldii</name>
    <dbReference type="NCBI Taxonomy" id="2306975"/>
    <lineage>
        <taxon>Bacteria</taxon>
        <taxon>Bacillati</taxon>
        <taxon>Actinomycetota</taxon>
        <taxon>Actinomycetes</taxon>
        <taxon>Bifidobacteriales</taxon>
        <taxon>Bifidobacteriaceae</taxon>
        <taxon>Bifidobacterium</taxon>
    </lineage>
</organism>
<reference evidence="8 9" key="1">
    <citation type="submission" date="2018-09" db="EMBL/GenBank/DDBJ databases">
        <title>Characterization of the phylogenetic diversity of five novel species belonging to the genus Bifidobacterium.</title>
        <authorList>
            <person name="Lugli G.A."/>
            <person name="Duranti S."/>
            <person name="Milani C."/>
        </authorList>
    </citation>
    <scope>NUCLEOTIDE SEQUENCE [LARGE SCALE GENOMIC DNA]</scope>
    <source>
        <strain evidence="8 9">2034B</strain>
    </source>
</reference>
<comment type="similarity">
    <text evidence="1">Belongs to the peptidase C40 family.</text>
</comment>
<sequence>MHFKKIVSTIAVAATAATAFSLAAPVASADTSDSGSKTITSSRSFPKVNVARKDLLKESVSTDADENSTWGTLEDLNVPQTKSQAEKDAEAAAAAAAQAEAERQAAAQAAAAAAAQAQSQTASRSASRQSLSSTSSSSTASSSTAVVAPSSSNGSGIVSYASQFQGVPYVYGGTSPAGFDCSGFVQFVYAQFGLSLPRVDASQRTWAQANGTRVSNPEPGDFMWYPGHVGIYVGNGLMIHAPRPGKSVEIVPVYTSFEYYRII</sequence>
<keyword evidence="9" id="KW-1185">Reference proteome</keyword>
<evidence type="ECO:0000313" key="9">
    <source>
        <dbReference type="Proteomes" id="UP000287533"/>
    </source>
</evidence>
<proteinExistence type="inferred from homology"/>
<dbReference type="GO" id="GO:0008234">
    <property type="term" value="F:cysteine-type peptidase activity"/>
    <property type="evidence" value="ECO:0007669"/>
    <property type="project" value="UniProtKB-KW"/>
</dbReference>
<feature type="compositionally biased region" description="Polar residues" evidence="5">
    <location>
        <begin position="59"/>
        <end position="71"/>
    </location>
</feature>
<dbReference type="Proteomes" id="UP000287533">
    <property type="component" value="Unassembled WGS sequence"/>
</dbReference>
<evidence type="ECO:0000256" key="6">
    <source>
        <dbReference type="SAM" id="SignalP"/>
    </source>
</evidence>
<keyword evidence="6" id="KW-0732">Signal</keyword>
<dbReference type="Pfam" id="PF00877">
    <property type="entry name" value="NLPC_P60"/>
    <property type="match status" value="1"/>
</dbReference>
<feature type="signal peptide" evidence="6">
    <location>
        <begin position="1"/>
        <end position="23"/>
    </location>
</feature>
<dbReference type="InterPro" id="IPR038765">
    <property type="entry name" value="Papain-like_cys_pep_sf"/>
</dbReference>
<feature type="chain" id="PRO_5038466315" evidence="6">
    <location>
        <begin position="24"/>
        <end position="263"/>
    </location>
</feature>
<dbReference type="InterPro" id="IPR051202">
    <property type="entry name" value="Peptidase_C40"/>
</dbReference>
<evidence type="ECO:0000313" key="8">
    <source>
        <dbReference type="EMBL" id="RSX52787.1"/>
    </source>
</evidence>
<feature type="compositionally biased region" description="Low complexity" evidence="5">
    <location>
        <begin position="121"/>
        <end position="152"/>
    </location>
</feature>
<evidence type="ECO:0000256" key="2">
    <source>
        <dbReference type="ARBA" id="ARBA00022670"/>
    </source>
</evidence>
<accession>A0A430FJ08</accession>
<dbReference type="PANTHER" id="PTHR47053:SF1">
    <property type="entry name" value="MUREIN DD-ENDOPEPTIDASE MEPH-RELATED"/>
    <property type="match status" value="1"/>
</dbReference>
<comment type="caution">
    <text evidence="8">The sequence shown here is derived from an EMBL/GenBank/DDBJ whole genome shotgun (WGS) entry which is preliminary data.</text>
</comment>
<dbReference type="OrthoDB" id="9815778at2"/>
<keyword evidence="4" id="KW-0788">Thiol protease</keyword>
<dbReference type="InterPro" id="IPR000064">
    <property type="entry name" value="NLP_P60_dom"/>
</dbReference>
<gene>
    <name evidence="8" type="ORF">D2E25_1358</name>
</gene>
<evidence type="ECO:0000256" key="4">
    <source>
        <dbReference type="ARBA" id="ARBA00022807"/>
    </source>
</evidence>
<protein>
    <submittedName>
        <fullName evidence="8">Cell wall-associated protein (NlpC/P60 family domain)</fullName>
    </submittedName>
</protein>
<evidence type="ECO:0000256" key="5">
    <source>
        <dbReference type="SAM" id="MobiDB-lite"/>
    </source>
</evidence>
<dbReference type="PROSITE" id="PS51935">
    <property type="entry name" value="NLPC_P60"/>
    <property type="match status" value="1"/>
</dbReference>
<dbReference type="EMBL" id="QXGL01000004">
    <property type="protein sequence ID" value="RSX52787.1"/>
    <property type="molecule type" value="Genomic_DNA"/>
</dbReference>
<dbReference type="PANTHER" id="PTHR47053">
    <property type="entry name" value="MUREIN DD-ENDOPEPTIDASE MEPH-RELATED"/>
    <property type="match status" value="1"/>
</dbReference>
<evidence type="ECO:0000256" key="1">
    <source>
        <dbReference type="ARBA" id="ARBA00007074"/>
    </source>
</evidence>
<evidence type="ECO:0000256" key="3">
    <source>
        <dbReference type="ARBA" id="ARBA00022801"/>
    </source>
</evidence>
<feature type="domain" description="NlpC/P60" evidence="7">
    <location>
        <begin position="151"/>
        <end position="263"/>
    </location>
</feature>
<dbReference type="GO" id="GO:0006508">
    <property type="term" value="P:proteolysis"/>
    <property type="evidence" value="ECO:0007669"/>
    <property type="project" value="UniProtKB-KW"/>
</dbReference>
<dbReference type="Gene3D" id="3.90.1720.10">
    <property type="entry name" value="endopeptidase domain like (from Nostoc punctiforme)"/>
    <property type="match status" value="1"/>
</dbReference>
<keyword evidence="2" id="KW-0645">Protease</keyword>
<dbReference type="SUPFAM" id="SSF54001">
    <property type="entry name" value="Cysteine proteinases"/>
    <property type="match status" value="1"/>
</dbReference>
<evidence type="ECO:0000259" key="7">
    <source>
        <dbReference type="PROSITE" id="PS51935"/>
    </source>
</evidence>
<keyword evidence="3" id="KW-0378">Hydrolase</keyword>
<feature type="region of interest" description="Disordered" evidence="5">
    <location>
        <begin position="59"/>
        <end position="96"/>
    </location>
</feature>
<name>A0A430FJ08_9BIFI</name>
<feature type="region of interest" description="Disordered" evidence="5">
    <location>
        <begin position="121"/>
        <end position="153"/>
    </location>
</feature>
<dbReference type="AlphaFoldDB" id="A0A430FJ08"/>